<feature type="compositionally biased region" description="Polar residues" evidence="2">
    <location>
        <begin position="1188"/>
        <end position="1204"/>
    </location>
</feature>
<reference evidence="3" key="1">
    <citation type="journal article" date="2023" name="Science">
        <title>Genome structures resolve the early diversification of teleost fishes.</title>
        <authorList>
            <person name="Parey E."/>
            <person name="Louis A."/>
            <person name="Montfort J."/>
            <person name="Bouchez O."/>
            <person name="Roques C."/>
            <person name="Iampietro C."/>
            <person name="Lluch J."/>
            <person name="Castinel A."/>
            <person name="Donnadieu C."/>
            <person name="Desvignes T."/>
            <person name="Floi Bucao C."/>
            <person name="Jouanno E."/>
            <person name="Wen M."/>
            <person name="Mejri S."/>
            <person name="Dirks R."/>
            <person name="Jansen H."/>
            <person name="Henkel C."/>
            <person name="Chen W.J."/>
            <person name="Zahm M."/>
            <person name="Cabau C."/>
            <person name="Klopp C."/>
            <person name="Thompson A.W."/>
            <person name="Robinson-Rechavi M."/>
            <person name="Braasch I."/>
            <person name="Lecointre G."/>
            <person name="Bobe J."/>
            <person name="Postlethwait J.H."/>
            <person name="Berthelot C."/>
            <person name="Roest Crollius H."/>
            <person name="Guiguen Y."/>
        </authorList>
    </citation>
    <scope>NUCLEOTIDE SEQUENCE</scope>
    <source>
        <strain evidence="3">WJC10195</strain>
    </source>
</reference>
<feature type="region of interest" description="Disordered" evidence="2">
    <location>
        <begin position="1"/>
        <end position="464"/>
    </location>
</feature>
<feature type="region of interest" description="Disordered" evidence="2">
    <location>
        <begin position="607"/>
        <end position="629"/>
    </location>
</feature>
<feature type="region of interest" description="Disordered" evidence="2">
    <location>
        <begin position="486"/>
        <end position="512"/>
    </location>
</feature>
<dbReference type="EMBL" id="JAINUF010000017">
    <property type="protein sequence ID" value="KAJ8339442.1"/>
    <property type="molecule type" value="Genomic_DNA"/>
</dbReference>
<accession>A0A9Q1EIL1</accession>
<feature type="region of interest" description="Disordered" evidence="2">
    <location>
        <begin position="1169"/>
        <end position="1285"/>
    </location>
</feature>
<feature type="compositionally biased region" description="Basic and acidic residues" evidence="2">
    <location>
        <begin position="1242"/>
        <end position="1254"/>
    </location>
</feature>
<feature type="compositionally biased region" description="Polar residues" evidence="2">
    <location>
        <begin position="408"/>
        <end position="418"/>
    </location>
</feature>
<feature type="region of interest" description="Disordered" evidence="2">
    <location>
        <begin position="731"/>
        <end position="802"/>
    </location>
</feature>
<feature type="compositionally biased region" description="Basic and acidic residues" evidence="2">
    <location>
        <begin position="145"/>
        <end position="158"/>
    </location>
</feature>
<gene>
    <name evidence="3" type="ORF">SKAU_G00362280</name>
</gene>
<feature type="compositionally biased region" description="Basic and acidic residues" evidence="2">
    <location>
        <begin position="1209"/>
        <end position="1228"/>
    </location>
</feature>
<dbReference type="GO" id="GO:0005813">
    <property type="term" value="C:centrosome"/>
    <property type="evidence" value="ECO:0007669"/>
    <property type="project" value="TreeGrafter"/>
</dbReference>
<evidence type="ECO:0000256" key="2">
    <source>
        <dbReference type="SAM" id="MobiDB-lite"/>
    </source>
</evidence>
<dbReference type="Proteomes" id="UP001152622">
    <property type="component" value="Chromosome 17"/>
</dbReference>
<feature type="compositionally biased region" description="Acidic residues" evidence="2">
    <location>
        <begin position="121"/>
        <end position="135"/>
    </location>
</feature>
<comment type="caution">
    <text evidence="3">The sequence shown here is derived from an EMBL/GenBank/DDBJ whole genome shotgun (WGS) entry which is preliminary data.</text>
</comment>
<feature type="region of interest" description="Disordered" evidence="2">
    <location>
        <begin position="881"/>
        <end position="1081"/>
    </location>
</feature>
<dbReference type="InterPro" id="IPR052655">
    <property type="entry name" value="AKNA_Centrosome-Trans_reg"/>
</dbReference>
<feature type="region of interest" description="Disordered" evidence="2">
    <location>
        <begin position="1115"/>
        <end position="1139"/>
    </location>
</feature>
<feature type="compositionally biased region" description="Low complexity" evidence="2">
    <location>
        <begin position="935"/>
        <end position="946"/>
    </location>
</feature>
<feature type="compositionally biased region" description="Low complexity" evidence="2">
    <location>
        <begin position="16"/>
        <end position="27"/>
    </location>
</feature>
<feature type="compositionally biased region" description="Polar residues" evidence="2">
    <location>
        <begin position="614"/>
        <end position="627"/>
    </location>
</feature>
<keyword evidence="4" id="KW-1185">Reference proteome</keyword>
<sequence length="1503" mass="161389">MERRRAGSRSRRQDSDSGPPSSSCDSPWEGGRETPVGGGDFFNQMDENGIIGLAEVSGGEELGEELEGGGDLPWDPGAPDEDPLEDQSYGLGELQDSEPLSESSGHSLYEEDEGRVVMEDWGTEGNEEGDGDGEEGAASWPIHNRQAEKLPERDRQLDMTDEEREGEGRDAKGRSEPLFPVAMGTRGQQRGRDSISGGSFQGGDSTGEILEGPFSRVSSPREGPDVGMGPSDEGFPDEDLSPNPYPPRGAGGSTLSRTGALHLPHQLHSSREQLDSEAGIEGETLPEFGFTESLPESQSSRLSQAPPTARPPSEPEAEELLFFPPALAGRAEEEEEEKEGVGEGGVEEKQESRPRPLPLPRQHPTPSLSKKKTPNMHLSGHKAWTPLPEPSPHYSPDPGVRRSHRAPRTSTPKSSPGSPDSDYDRKGRLNFPLPDFSKVEPRVRIPRGGGYRPPKSKGPTLQGASHVTEPLLVYKSPADIVREVLMSSGDTPVPRSPPLAAAAPSLSARPQRPIDITVPQEFRSPKQASSLVHQLQEDYNKLLTKYAEAENTIDRLRLEAKVGLYSDPPMPSHPVQSGSVHKSSKVITLTFPQAQRAEFSQDALAARPDPAGQFGSSCDASSPSQTLGPEAGEQVIKHLSMLAQKFQAQLDSFEDLLKSRKLKPFEQMKGVASLVQGQDSLERGYLRARDQHRSLQQLGREPPPFDPDREVEGQVFRLGMRLEELRERVEQAMQDHCGSKTPPSPPPALDPRSGPLGAGGPTPHPESPVSPVHGGFGGTVGAEVSSVSGESGGEEFGELGEGLPSGLPPAVLRKHHRVERDFNILLDQYQSFRELPGLLTEETTEADSAVMQTASLGHDGIAPGLRRTDSEEGRRTVLSIQPDRSETETVLAPPLGPAVDHSNGVFSPQEPLPQPVQSPGQHGSVVRKGGRKSHSSSLASLGGSTVSEHRASKLHNRRTTAPSQDGLVSPETDSGFVGSESSHLTPAAGCLSQQGARVSHSAPTGEKGEDPQPISCRPASDSAHGPAPRRPLLQEHVVGASRTPDDPRSGRGSGGGHSLPLASASASSSSQPWASSMTCGSESESERVITCPLLFGAPAHSLSEGEEGRCVHHTRLANRQPRRQRSPSPAMPRHHGDPLRALASGQLTNRHESIQSLQAEVTRLKRRLEGSLRHPNAPSHIKAPPSASEESGQPHRTQTNTRSAQCWPERGRKREQEKEVQKGRRDPPRPAPRQRSASVPQRRPELDITTDSEHAQSVPKAQSSRCIPEASVTQGGRRQARPEAVMHRGPYTRQLYRLTHPGAGKENDSGNQNSRTRACQNCHNGKLPTGGSTASLHSLPHSHCSQHCPLCRGSDRGRIRVTEPEGVSTLRGNQPMDSTHKVGGVFLAAALPPPAQGSVPAVPCVPVCPSVLYVSSPVLKALPSYPQPLYLCLEGSRGSAAARSHGGDRRHARSLSADNRALGQSLARTIVAARGVRAASRSVARSLASELYQQGVVAQSYLH</sequence>
<feature type="compositionally biased region" description="Basic and acidic residues" evidence="2">
    <location>
        <begin position="1"/>
        <end position="15"/>
    </location>
</feature>
<feature type="compositionally biased region" description="Basic and acidic residues" evidence="2">
    <location>
        <begin position="166"/>
        <end position="175"/>
    </location>
</feature>
<dbReference type="PANTHER" id="PTHR21510:SF15">
    <property type="entry name" value="MICROTUBULE ORGANIZATION PROTEIN AKNA"/>
    <property type="match status" value="1"/>
</dbReference>
<evidence type="ECO:0008006" key="5">
    <source>
        <dbReference type="Google" id="ProtNLM"/>
    </source>
</evidence>
<feature type="compositionally biased region" description="Polar residues" evidence="2">
    <location>
        <begin position="294"/>
        <end position="303"/>
    </location>
</feature>
<feature type="compositionally biased region" description="Low complexity" evidence="2">
    <location>
        <begin position="1058"/>
        <end position="1076"/>
    </location>
</feature>
<name>A0A9Q1EIL1_SYNKA</name>
<feature type="compositionally biased region" description="Low complexity" evidence="2">
    <location>
        <begin position="498"/>
        <end position="510"/>
    </location>
</feature>
<feature type="coiled-coil region" evidence="1">
    <location>
        <begin position="532"/>
        <end position="559"/>
    </location>
</feature>
<dbReference type="GO" id="GO:0001837">
    <property type="term" value="P:epithelial to mesenchymal transition"/>
    <property type="evidence" value="ECO:0007669"/>
    <property type="project" value="TreeGrafter"/>
</dbReference>
<protein>
    <recommendedName>
        <fullName evidence="5">AT-hook transcription factor</fullName>
    </recommendedName>
</protein>
<feature type="compositionally biased region" description="Polar residues" evidence="2">
    <location>
        <begin position="1259"/>
        <end position="1276"/>
    </location>
</feature>
<evidence type="ECO:0000313" key="3">
    <source>
        <dbReference type="EMBL" id="KAJ8339442.1"/>
    </source>
</evidence>
<proteinExistence type="predicted"/>
<dbReference type="PANTHER" id="PTHR21510">
    <property type="entry name" value="AKNA DOMAIN-CONTAINING PROTEIN"/>
    <property type="match status" value="1"/>
</dbReference>
<keyword evidence="1" id="KW-0175">Coiled coil</keyword>
<organism evidence="3 4">
    <name type="scientific">Synaphobranchus kaupii</name>
    <name type="common">Kaup's arrowtooth eel</name>
    <dbReference type="NCBI Taxonomy" id="118154"/>
    <lineage>
        <taxon>Eukaryota</taxon>
        <taxon>Metazoa</taxon>
        <taxon>Chordata</taxon>
        <taxon>Craniata</taxon>
        <taxon>Vertebrata</taxon>
        <taxon>Euteleostomi</taxon>
        <taxon>Actinopterygii</taxon>
        <taxon>Neopterygii</taxon>
        <taxon>Teleostei</taxon>
        <taxon>Anguilliformes</taxon>
        <taxon>Synaphobranchidae</taxon>
        <taxon>Synaphobranchus</taxon>
    </lineage>
</organism>
<dbReference type="GO" id="GO:0060234">
    <property type="term" value="P:neuroblast delamination"/>
    <property type="evidence" value="ECO:0007669"/>
    <property type="project" value="TreeGrafter"/>
</dbReference>
<feature type="compositionally biased region" description="Basic residues" evidence="2">
    <location>
        <begin position="1115"/>
        <end position="1125"/>
    </location>
</feature>
<evidence type="ECO:0000313" key="4">
    <source>
        <dbReference type="Proteomes" id="UP001152622"/>
    </source>
</evidence>
<dbReference type="OrthoDB" id="10035553at2759"/>
<evidence type="ECO:0000256" key="1">
    <source>
        <dbReference type="SAM" id="Coils"/>
    </source>
</evidence>
<dbReference type="GO" id="GO:0021849">
    <property type="term" value="P:neuroblast division in subventricular zone"/>
    <property type="evidence" value="ECO:0007669"/>
    <property type="project" value="TreeGrafter"/>
</dbReference>